<dbReference type="AlphaFoldDB" id="A0A2M7QB74"/>
<comment type="caution">
    <text evidence="2">The sequence shown here is derived from an EMBL/GenBank/DDBJ whole genome shotgun (WGS) entry which is preliminary data.</text>
</comment>
<dbReference type="GO" id="GO:0016423">
    <property type="term" value="F:tRNA (guanine) methyltransferase activity"/>
    <property type="evidence" value="ECO:0007669"/>
    <property type="project" value="TreeGrafter"/>
</dbReference>
<evidence type="ECO:0000259" key="1">
    <source>
        <dbReference type="Pfam" id="PF01170"/>
    </source>
</evidence>
<dbReference type="InterPro" id="IPR000241">
    <property type="entry name" value="RlmKL-like_Mtase"/>
</dbReference>
<dbReference type="InterPro" id="IPR029063">
    <property type="entry name" value="SAM-dependent_MTases_sf"/>
</dbReference>
<dbReference type="Proteomes" id="UP000230973">
    <property type="component" value="Unassembled WGS sequence"/>
</dbReference>
<dbReference type="SUPFAM" id="SSF53335">
    <property type="entry name" value="S-adenosyl-L-methionine-dependent methyltransferases"/>
    <property type="match status" value="1"/>
</dbReference>
<accession>A0A2M7QB74</accession>
<dbReference type="Pfam" id="PF01170">
    <property type="entry name" value="UPF0020"/>
    <property type="match status" value="1"/>
</dbReference>
<evidence type="ECO:0000313" key="2">
    <source>
        <dbReference type="EMBL" id="PIY63407.1"/>
    </source>
</evidence>
<name>A0A2M7QB74_9BACT</name>
<dbReference type="PANTHER" id="PTHR14911:SF13">
    <property type="entry name" value="TRNA (GUANINE(6)-N2)-METHYLTRANSFERASE THUMP3"/>
    <property type="match status" value="1"/>
</dbReference>
<dbReference type="CDD" id="cd02440">
    <property type="entry name" value="AdoMet_MTases"/>
    <property type="match status" value="1"/>
</dbReference>
<evidence type="ECO:0000313" key="3">
    <source>
        <dbReference type="Proteomes" id="UP000230973"/>
    </source>
</evidence>
<gene>
    <name evidence="2" type="ORF">COY93_00015</name>
</gene>
<sequence>MTVFFILGSNPSLSTAEILSVLPTDSFDILQVGPKVLVLEVSDDLELPGLMAKLGGTIKIGRIVAKDIELSTEVLSELMAKTAAERSSGGRATFGYSLYSVSMSSPTKTAIRLKRCGMETKRRLKESGLAARWVRPTEGTALTSVSVAKNGLTGDDGTEFVMLTSGRGDRGMVGITSVVQPFEEFSELDYGRPGRDTFRGMLPPKLARIMLNLASVTSCSTVWDPFCGSGTVLTEALQLDVTAIYGSDLSPQAIVDARRNVEWLKDKHPSLDISKVKLFVADASMQTREIPNRTVSAVVTEPFLGRPRDGYEDRQELNRRLNELTDLYAKSMMASKSILTNNASLVLALPIYLDRNHNLMGVDLAEIAGHDYHFKPLLNEELTISLGGQPGPNGGLAYGRSGQLVWREIVRLRRK</sequence>
<organism evidence="2 3">
    <name type="scientific">Candidatus Uhrbacteria bacterium CG_4_10_14_0_8_um_filter_58_22</name>
    <dbReference type="NCBI Taxonomy" id="1975029"/>
    <lineage>
        <taxon>Bacteria</taxon>
        <taxon>Candidatus Uhriibacteriota</taxon>
    </lineage>
</organism>
<protein>
    <recommendedName>
        <fullName evidence="1">Ribosomal RNA large subunit methyltransferase K/L-like methyltransferase domain-containing protein</fullName>
    </recommendedName>
</protein>
<dbReference type="GO" id="GO:0030488">
    <property type="term" value="P:tRNA methylation"/>
    <property type="evidence" value="ECO:0007669"/>
    <property type="project" value="TreeGrafter"/>
</dbReference>
<feature type="domain" description="Ribosomal RNA large subunit methyltransferase K/L-like methyltransferase" evidence="1">
    <location>
        <begin position="199"/>
        <end position="260"/>
    </location>
</feature>
<dbReference type="Gene3D" id="3.40.50.150">
    <property type="entry name" value="Vaccinia Virus protein VP39"/>
    <property type="match status" value="1"/>
</dbReference>
<dbReference type="PANTHER" id="PTHR14911">
    <property type="entry name" value="THUMP DOMAIN-CONTAINING"/>
    <property type="match status" value="1"/>
</dbReference>
<dbReference type="EMBL" id="PFLC01000001">
    <property type="protein sequence ID" value="PIY63407.1"/>
    <property type="molecule type" value="Genomic_DNA"/>
</dbReference>
<reference evidence="3" key="1">
    <citation type="submission" date="2017-09" db="EMBL/GenBank/DDBJ databases">
        <title>Depth-based differentiation of microbial function through sediment-hosted aquifers and enrichment of novel symbionts in the deep terrestrial subsurface.</title>
        <authorList>
            <person name="Probst A.J."/>
            <person name="Ladd B."/>
            <person name="Jarett J.K."/>
            <person name="Geller-Mcgrath D.E."/>
            <person name="Sieber C.M.K."/>
            <person name="Emerson J.B."/>
            <person name="Anantharaman K."/>
            <person name="Thomas B.C."/>
            <person name="Malmstrom R."/>
            <person name="Stieglmeier M."/>
            <person name="Klingl A."/>
            <person name="Woyke T."/>
            <person name="Ryan C.M."/>
            <person name="Banfield J.F."/>
        </authorList>
    </citation>
    <scope>NUCLEOTIDE SEQUENCE [LARGE SCALE GENOMIC DNA]</scope>
</reference>
<proteinExistence type="predicted"/>